<dbReference type="Proteomes" id="UP000008142">
    <property type="component" value="Unassembled WGS sequence"/>
</dbReference>
<proteinExistence type="predicted"/>
<gene>
    <name evidence="1" type="ORF">HCEG_03668</name>
</gene>
<evidence type="ECO:0000313" key="2">
    <source>
        <dbReference type="Proteomes" id="UP000008142"/>
    </source>
</evidence>
<name>F0UHA6_AJEC8</name>
<organism evidence="2">
    <name type="scientific">Ajellomyces capsulatus (strain H88)</name>
    <name type="common">Darling's disease fungus</name>
    <name type="synonym">Histoplasma capsulatum</name>
    <dbReference type="NCBI Taxonomy" id="544711"/>
    <lineage>
        <taxon>Eukaryota</taxon>
        <taxon>Fungi</taxon>
        <taxon>Dikarya</taxon>
        <taxon>Ascomycota</taxon>
        <taxon>Pezizomycotina</taxon>
        <taxon>Eurotiomycetes</taxon>
        <taxon>Eurotiomycetidae</taxon>
        <taxon>Onygenales</taxon>
        <taxon>Ajellomycetaceae</taxon>
        <taxon>Histoplasma</taxon>
    </lineage>
</organism>
<sequence length="140" mass="14792">MSITCTMAGKDDAPEFGHVRSASTVNGHCHSAKLTNAREMPCTGMESMTHQDSADGGNFPMKDCLLVSGILHSSPGRARTDEMGGYQRGTSGATCNQLSPALPEELPSMVKSVEDTFLSEVMGQVPEMTLAALTIESSSH</sequence>
<reference evidence="2" key="1">
    <citation type="submission" date="2008-07" db="EMBL/GenBank/DDBJ databases">
        <title>Annotation of Ajellomyces capsulatus strain H88.</title>
        <authorList>
            <person name="Champion M."/>
            <person name="Cuomo C."/>
            <person name="Ma L.-J."/>
            <person name="Henn M.R."/>
            <person name="Sil A."/>
            <person name="Goldman B."/>
            <person name="Young S.K."/>
            <person name="Kodira C.D."/>
            <person name="Zeng Q."/>
            <person name="Koehrsen M."/>
            <person name="Alvarado L."/>
            <person name="Berlin A."/>
            <person name="Borenstein D."/>
            <person name="Chen Z."/>
            <person name="Engels R."/>
            <person name="Freedman E."/>
            <person name="Gellesch M."/>
            <person name="Goldberg J."/>
            <person name="Griggs A."/>
            <person name="Gujja S."/>
            <person name="Heiman D."/>
            <person name="Hepburn T."/>
            <person name="Howarth C."/>
            <person name="Jen D."/>
            <person name="Larson L."/>
            <person name="Lewis B."/>
            <person name="Mehta T."/>
            <person name="Park D."/>
            <person name="Pearson M."/>
            <person name="Roberts A."/>
            <person name="Saif S."/>
            <person name="Shea T."/>
            <person name="Shenoy N."/>
            <person name="Sisk P."/>
            <person name="Stolte C."/>
            <person name="Sykes S."/>
            <person name="Walk T."/>
            <person name="White J."/>
            <person name="Yandava C."/>
            <person name="Klein B."/>
            <person name="McEwen J.G."/>
            <person name="Puccia R."/>
            <person name="Goldman G.H."/>
            <person name="Felipe M.S."/>
            <person name="Nino-Vega G."/>
            <person name="San-Blas G."/>
            <person name="Taylor J."/>
            <person name="Mendoza L."/>
            <person name="Galagan J."/>
            <person name="Nusbaum C."/>
            <person name="Birren B."/>
        </authorList>
    </citation>
    <scope>NUCLEOTIDE SEQUENCE [LARGE SCALE GENOMIC DNA]</scope>
    <source>
        <strain evidence="2">H88</strain>
    </source>
</reference>
<accession>F0UHA6</accession>
<evidence type="ECO:0000313" key="1">
    <source>
        <dbReference type="EMBL" id="EGC44453.1"/>
    </source>
</evidence>
<dbReference type="EMBL" id="DS990638">
    <property type="protein sequence ID" value="EGC44453.1"/>
    <property type="molecule type" value="Genomic_DNA"/>
</dbReference>
<protein>
    <submittedName>
        <fullName evidence="1">Predicted protein</fullName>
    </submittedName>
</protein>
<dbReference type="OMA" id="CTGMESM"/>
<dbReference type="HOGENOM" id="CLU_1834602_0_0_1"/>
<dbReference type="AlphaFoldDB" id="F0UHA6"/>